<evidence type="ECO:0000313" key="4">
    <source>
        <dbReference type="Proteomes" id="UP000546162"/>
    </source>
</evidence>
<accession>A0A7W7H398</accession>
<comment type="caution">
    <text evidence="3">The sequence shown here is derived from an EMBL/GenBank/DDBJ whole genome shotgun (WGS) entry which is preliminary data.</text>
</comment>
<dbReference type="Gene3D" id="3.40.630.30">
    <property type="match status" value="1"/>
</dbReference>
<dbReference type="InterPro" id="IPR032875">
    <property type="entry name" value="Succ_CoA_lig_flav_dom"/>
</dbReference>
<dbReference type="Gene3D" id="3.40.50.720">
    <property type="entry name" value="NAD(P)-binding Rossmann-like Domain"/>
    <property type="match status" value="1"/>
</dbReference>
<dbReference type="Pfam" id="PF13607">
    <property type="entry name" value="Succ_CoA_lig"/>
    <property type="match status" value="1"/>
</dbReference>
<keyword evidence="4" id="KW-1185">Reference proteome</keyword>
<dbReference type="SUPFAM" id="SSF51735">
    <property type="entry name" value="NAD(P)-binding Rossmann-fold domains"/>
    <property type="match status" value="1"/>
</dbReference>
<gene>
    <name evidence="3" type="ORF">BJY16_006326</name>
</gene>
<feature type="region of interest" description="Disordered" evidence="1">
    <location>
        <begin position="582"/>
        <end position="606"/>
    </location>
</feature>
<dbReference type="AlphaFoldDB" id="A0A7W7H398"/>
<dbReference type="SMART" id="SM00881">
    <property type="entry name" value="CoA_binding"/>
    <property type="match status" value="1"/>
</dbReference>
<dbReference type="PANTHER" id="PTHR42793">
    <property type="entry name" value="COA BINDING DOMAIN CONTAINING PROTEIN"/>
    <property type="match status" value="1"/>
</dbReference>
<dbReference type="Pfam" id="PF00583">
    <property type="entry name" value="Acetyltransf_1"/>
    <property type="match status" value="1"/>
</dbReference>
<proteinExistence type="predicted"/>
<dbReference type="Pfam" id="PF13380">
    <property type="entry name" value="CoA_binding_2"/>
    <property type="match status" value="1"/>
</dbReference>
<dbReference type="InterPro" id="IPR036291">
    <property type="entry name" value="NAD(P)-bd_dom_sf"/>
</dbReference>
<evidence type="ECO:0000313" key="3">
    <source>
        <dbReference type="EMBL" id="MBB4742867.1"/>
    </source>
</evidence>
<name>A0A7W7H398_9ACTN</name>
<evidence type="ECO:0000256" key="1">
    <source>
        <dbReference type="SAM" id="MobiDB-lite"/>
    </source>
</evidence>
<dbReference type="GO" id="GO:0016747">
    <property type="term" value="F:acyltransferase activity, transferring groups other than amino-acyl groups"/>
    <property type="evidence" value="ECO:0007669"/>
    <property type="project" value="InterPro"/>
</dbReference>
<dbReference type="RefSeq" id="WP_185043173.1">
    <property type="nucleotide sequence ID" value="NZ_BAABFG010000005.1"/>
</dbReference>
<dbReference type="Proteomes" id="UP000546162">
    <property type="component" value="Unassembled WGS sequence"/>
</dbReference>
<dbReference type="CDD" id="cd04301">
    <property type="entry name" value="NAT_SF"/>
    <property type="match status" value="1"/>
</dbReference>
<keyword evidence="3" id="KW-0808">Transferase</keyword>
<dbReference type="SUPFAM" id="SSF52210">
    <property type="entry name" value="Succinyl-CoA synthetase domains"/>
    <property type="match status" value="2"/>
</dbReference>
<dbReference type="PROSITE" id="PS51186">
    <property type="entry name" value="GNAT"/>
    <property type="match status" value="1"/>
</dbReference>
<dbReference type="InterPro" id="IPR016102">
    <property type="entry name" value="Succinyl-CoA_synth-like"/>
</dbReference>
<dbReference type="InterPro" id="IPR003781">
    <property type="entry name" value="CoA-bd"/>
</dbReference>
<dbReference type="PANTHER" id="PTHR42793:SF1">
    <property type="entry name" value="PEPTIDYL-LYSINE N-ACETYLTRANSFERASE PATZ"/>
    <property type="match status" value="1"/>
</dbReference>
<dbReference type="InterPro" id="IPR000182">
    <property type="entry name" value="GNAT_dom"/>
</dbReference>
<protein>
    <submittedName>
        <fullName evidence="3">Acyl-CoA synthetase (NDP forming)/RimJ/RimL family protein N-acetyltransferase</fullName>
    </submittedName>
</protein>
<dbReference type="InterPro" id="IPR016181">
    <property type="entry name" value="Acyl_CoA_acyltransferase"/>
</dbReference>
<reference evidence="3 4" key="1">
    <citation type="submission" date="2020-08" db="EMBL/GenBank/DDBJ databases">
        <title>Sequencing the genomes of 1000 actinobacteria strains.</title>
        <authorList>
            <person name="Klenk H.-P."/>
        </authorList>
    </citation>
    <scope>NUCLEOTIDE SEQUENCE [LARGE SCALE GENOMIC DNA]</scope>
    <source>
        <strain evidence="3 4">DSM 45809</strain>
    </source>
</reference>
<dbReference type="SUPFAM" id="SSF55729">
    <property type="entry name" value="Acyl-CoA N-acyltransferases (Nat)"/>
    <property type="match status" value="1"/>
</dbReference>
<sequence length="606" mass="62950">MSTGPVDALTTDGGIVSIRPVTPGDRRAVAEMYAQAAPQNLRLRFFTWPTPATLAVEVDRLCRPQSSHFLAMAAYQGDELVGVASCDRDGDEPRGEFAVFVADRHHGRGIGTLLLEHLAARARRHGITELTGEVLPSNLAMLQVAKDLGPDSRSHLDRGIVDVVLDSSDAAADQRNRIAEQASLRAVFAPAAVAVVGAGQRPGGAGHEACRALQDHRFTGRLYAVNRSGAPVGAVFAYRRLADLPEPVDLLVVAVPPDQISGVLRDGAAAGARAAVILNSLGPDAGGQQRNDLLRLARSLGIRLVGPNSLGVLNTRPANRLHAGLFPVMPPPGQLAVATESAAAALALIENAIRTGCGISQLVSLGDKADVGGNDLIAYWHDDPETTAVALHLASFGDPARFTRMARALSLRKPVLAVRDPRAPADVDAMFARAGVVRTESLGDLMDAARMLTGQPLPAGNRIAVVGDAGGLTDAAHTTGIHLDAGASPASFAAAADAAARSGECDLLLLVVTGTRASPAGKVLAALGPVADRHPRLPIAAVVLGAEDTPARLGLRGAPVYDLPERALRAMAHAAGYAAWRRETPADPLGTEPEPGPRRLRGPAGP</sequence>
<organism evidence="3 4">
    <name type="scientific">Actinoplanes octamycinicus</name>
    <dbReference type="NCBI Taxonomy" id="135948"/>
    <lineage>
        <taxon>Bacteria</taxon>
        <taxon>Bacillati</taxon>
        <taxon>Actinomycetota</taxon>
        <taxon>Actinomycetes</taxon>
        <taxon>Micromonosporales</taxon>
        <taxon>Micromonosporaceae</taxon>
        <taxon>Actinoplanes</taxon>
    </lineage>
</organism>
<dbReference type="EMBL" id="JACHNB010000001">
    <property type="protein sequence ID" value="MBB4742867.1"/>
    <property type="molecule type" value="Genomic_DNA"/>
</dbReference>
<evidence type="ECO:0000259" key="2">
    <source>
        <dbReference type="PROSITE" id="PS51186"/>
    </source>
</evidence>
<dbReference type="Gene3D" id="3.40.50.261">
    <property type="entry name" value="Succinyl-CoA synthetase domains"/>
    <property type="match status" value="2"/>
</dbReference>
<feature type="domain" description="N-acetyltransferase" evidence="2">
    <location>
        <begin position="16"/>
        <end position="170"/>
    </location>
</feature>